<feature type="compositionally biased region" description="Polar residues" evidence="1">
    <location>
        <begin position="273"/>
        <end position="282"/>
    </location>
</feature>
<feature type="compositionally biased region" description="Basic and acidic residues" evidence="1">
    <location>
        <begin position="566"/>
        <end position="582"/>
    </location>
</feature>
<feature type="compositionally biased region" description="Acidic residues" evidence="1">
    <location>
        <begin position="286"/>
        <end position="295"/>
    </location>
</feature>
<feature type="compositionally biased region" description="Low complexity" evidence="1">
    <location>
        <begin position="586"/>
        <end position="605"/>
    </location>
</feature>
<feature type="region of interest" description="Disordered" evidence="1">
    <location>
        <begin position="410"/>
        <end position="687"/>
    </location>
</feature>
<feature type="compositionally biased region" description="Basic and acidic residues" evidence="1">
    <location>
        <begin position="646"/>
        <end position="678"/>
    </location>
</feature>
<feature type="compositionally biased region" description="Acidic residues" evidence="1">
    <location>
        <begin position="475"/>
        <end position="485"/>
    </location>
</feature>
<sequence length="768" mass="85684">MNKQKFIELVGAADQASELEIKALEKLVQQYPFFQNGHVVLAKASKAKKLPSTPKRMSTAAVYATNRAVFKQYLLATSTRKTNAKPSPTKVQQTTKAAPSPSTPQAPTPATGNLDKFIEEVYSNLENWKSSRESYLEYEKNHPEEIVIKPVDKKIEVEKEEEVDVSDTVEQDIYEQLKKQVADEVNAEEAKATPISRDADQPITENNDDEDAFKKELESIEAQVDAKVEEVKKSTQDTPAESEEENPEAKIPKEEKTPSAPSPVEPEKIIPESSYQSSSKSADVSDGPDIEEIDANFEALENEIAQSAPEEKKEEVEDIEDSKKQSVKEEKITEKTEEVPTPTTIIPDDESDTPVVDESVVELEPEMVYNFNSPIPVPQEAPENLSKKTIKETKKEENLISSEELSQIVDKVSEEVEAEENKSSQPNEISSEVSEKIEAEIEAVVPHVEEHEEEASTVDTPKKTKKESKAKIEDPSEDEIAESENLELTPEPTDEDLENINQERSSLKLVPGASRGDKKFRLAILKRPHNFTKPKREEGIETKQEKEPAAEEKLETKKPVTKKVTKTKEPTAKKKTATETKKPATKKATSTAKKTTTKKAATTKKTTTKKTEKSTDTDDTDDKKKSSLKSSPKFRVSASIKTSKKLTSEKPKSKKKTNEDSEEDKKKTTKINKEKAPKDTQNSIIDSFIESNPSIKVSKGAKSLPENTEDLSSKSTAFPEEVITENLAAILTAQGKTLRAIEIYQKLILKNPQKKAYFASQIEKLNKL</sequence>
<protein>
    <submittedName>
        <fullName evidence="2">Uncharacterized protein</fullName>
    </submittedName>
</protein>
<keyword evidence="3" id="KW-1185">Reference proteome</keyword>
<gene>
    <name evidence="2" type="ORF">SAMN04488028_101383</name>
</gene>
<feature type="region of interest" description="Disordered" evidence="1">
    <location>
        <begin position="185"/>
        <end position="356"/>
    </location>
</feature>
<dbReference type="Proteomes" id="UP000184474">
    <property type="component" value="Unassembled WGS sequence"/>
</dbReference>
<feature type="compositionally biased region" description="Basic and acidic residues" evidence="1">
    <location>
        <begin position="609"/>
        <end position="625"/>
    </location>
</feature>
<name>A0A1M6JZG3_REIAG</name>
<dbReference type="RefSeq" id="WP_073118909.1">
    <property type="nucleotide sequence ID" value="NZ_FRAA01000001.1"/>
</dbReference>
<accession>A0A1M6JZG3</accession>
<proteinExistence type="predicted"/>
<evidence type="ECO:0000313" key="2">
    <source>
        <dbReference type="EMBL" id="SHJ52038.1"/>
    </source>
</evidence>
<feature type="compositionally biased region" description="Basic and acidic residues" evidence="1">
    <location>
        <begin position="411"/>
        <end position="422"/>
    </location>
</feature>
<dbReference type="EMBL" id="FRAA01000001">
    <property type="protein sequence ID" value="SHJ52038.1"/>
    <property type="molecule type" value="Genomic_DNA"/>
</dbReference>
<feature type="compositionally biased region" description="Basic residues" evidence="1">
    <location>
        <begin position="524"/>
        <end position="533"/>
    </location>
</feature>
<evidence type="ECO:0000313" key="3">
    <source>
        <dbReference type="Proteomes" id="UP000184474"/>
    </source>
</evidence>
<dbReference type="AlphaFoldDB" id="A0A1M6JZG3"/>
<feature type="compositionally biased region" description="Basic and acidic residues" evidence="1">
    <location>
        <begin position="212"/>
        <end position="235"/>
    </location>
</feature>
<organism evidence="2 3">
    <name type="scientific">Reichenbachiella agariperforans</name>
    <dbReference type="NCBI Taxonomy" id="156994"/>
    <lineage>
        <taxon>Bacteria</taxon>
        <taxon>Pseudomonadati</taxon>
        <taxon>Bacteroidota</taxon>
        <taxon>Cytophagia</taxon>
        <taxon>Cytophagales</taxon>
        <taxon>Reichenbachiellaceae</taxon>
        <taxon>Reichenbachiella</taxon>
    </lineage>
</organism>
<feature type="compositionally biased region" description="Basic and acidic residues" evidence="1">
    <location>
        <begin position="534"/>
        <end position="558"/>
    </location>
</feature>
<feature type="compositionally biased region" description="Polar residues" evidence="1">
    <location>
        <begin position="80"/>
        <end position="92"/>
    </location>
</feature>
<feature type="compositionally biased region" description="Basic and acidic residues" evidence="1">
    <location>
        <begin position="309"/>
        <end position="338"/>
    </location>
</feature>
<feature type="compositionally biased region" description="Polar residues" evidence="1">
    <location>
        <begin position="423"/>
        <end position="432"/>
    </location>
</feature>
<feature type="region of interest" description="Disordered" evidence="1">
    <location>
        <begin position="80"/>
        <end position="112"/>
    </location>
</feature>
<evidence type="ECO:0000256" key="1">
    <source>
        <dbReference type="SAM" id="MobiDB-lite"/>
    </source>
</evidence>
<feature type="compositionally biased region" description="Basic and acidic residues" evidence="1">
    <location>
        <begin position="247"/>
        <end position="257"/>
    </location>
</feature>
<reference evidence="3" key="1">
    <citation type="submission" date="2016-11" db="EMBL/GenBank/DDBJ databases">
        <authorList>
            <person name="Varghese N."/>
            <person name="Submissions S."/>
        </authorList>
    </citation>
    <scope>NUCLEOTIDE SEQUENCE [LARGE SCALE GENOMIC DNA]</scope>
    <source>
        <strain evidence="3">DSM 26134</strain>
    </source>
</reference>
<dbReference type="STRING" id="156994.SAMN04488028_101383"/>